<gene>
    <name evidence="1" type="ORF">BF9343_p17</name>
</gene>
<name>A0A381DA01_BACFN</name>
<keyword evidence="1" id="KW-0614">Plasmid</keyword>
<protein>
    <submittedName>
        <fullName evidence="1">Regulatory protein</fullName>
    </submittedName>
</protein>
<dbReference type="SMART" id="SM00530">
    <property type="entry name" value="HTH_XRE"/>
    <property type="match status" value="1"/>
</dbReference>
<dbReference type="EMBL" id="CR626928">
    <property type="protein sequence ID" value="CAH05731.1"/>
    <property type="molecule type" value="Genomic_DNA"/>
</dbReference>
<organism evidence="1 2">
    <name type="scientific">Bacteroides fragilis (strain ATCC 25285 / DSM 2151 / CCUG 4856 / JCM 11019 / LMG 10263 / NCTC 9343 / Onslow / VPI 2553 / EN-2)</name>
    <dbReference type="NCBI Taxonomy" id="272559"/>
    <lineage>
        <taxon>Bacteria</taxon>
        <taxon>Pseudomonadati</taxon>
        <taxon>Bacteroidota</taxon>
        <taxon>Bacteroidia</taxon>
        <taxon>Bacteroidales</taxon>
        <taxon>Bacteroidaceae</taxon>
        <taxon>Bacteroides</taxon>
    </lineage>
</organism>
<accession>A0A381DA01</accession>
<dbReference type="InterPro" id="IPR001387">
    <property type="entry name" value="Cro/C1-type_HTH"/>
</dbReference>
<dbReference type="InterPro" id="IPR010982">
    <property type="entry name" value="Lambda_DNA-bd_dom_sf"/>
</dbReference>
<dbReference type="CDD" id="cd00093">
    <property type="entry name" value="HTH_XRE"/>
    <property type="match status" value="1"/>
</dbReference>
<dbReference type="Pfam" id="PF13560">
    <property type="entry name" value="HTH_31"/>
    <property type="match status" value="1"/>
</dbReference>
<proteinExistence type="predicted"/>
<dbReference type="PROSITE" id="PS50943">
    <property type="entry name" value="HTH_CROC1"/>
    <property type="match status" value="1"/>
</dbReference>
<dbReference type="AlphaFoldDB" id="A0A381DA01"/>
<dbReference type="Gene3D" id="1.10.260.40">
    <property type="entry name" value="lambda repressor-like DNA-binding domains"/>
    <property type="match status" value="1"/>
</dbReference>
<dbReference type="SUPFAM" id="SSF47413">
    <property type="entry name" value="lambda repressor-like DNA-binding domains"/>
    <property type="match status" value="1"/>
</dbReference>
<keyword evidence="2" id="KW-1185">Reference proteome</keyword>
<dbReference type="SMR" id="A0A381DA01"/>
<dbReference type="GO" id="GO:0003677">
    <property type="term" value="F:DNA binding"/>
    <property type="evidence" value="ECO:0007669"/>
    <property type="project" value="InterPro"/>
</dbReference>
<dbReference type="KEGG" id="bfs:BF9343_p17"/>
<dbReference type="GeneID" id="60370280"/>
<dbReference type="Proteomes" id="UP000006731">
    <property type="component" value="Plasmid pBF9343"/>
</dbReference>
<reference evidence="1 2" key="1">
    <citation type="journal article" date="2005" name="Science">
        <title>Extensive DNA inversions in the B. fragilis genome control variable gene expression.</title>
        <authorList>
            <person name="Cerdeno-Tarraga A.M."/>
            <person name="Patrick S."/>
            <person name="Crosmann L."/>
            <person name="Blakely G."/>
            <person name="Abratt V."/>
            <person name="Lennard N."/>
            <person name="Duerden B."/>
            <person name="Poxton I."/>
            <person name="Harris B."/>
            <person name="Quail M.A."/>
            <person name="Barron A."/>
            <person name="Clarck L."/>
            <person name="Corton C."/>
            <person name="Doggett J."/>
            <person name="Holden M.T.G."/>
            <person name="Larke N."/>
            <person name="Line A."/>
            <person name="Lord A."/>
            <person name="Norbertczak H."/>
            <person name="Ormond D."/>
            <person name="Price C."/>
            <person name="Rabbinowitsch E."/>
            <person name="Woodward J."/>
            <person name="Barrel B.G."/>
            <person name="Parkhill J."/>
        </authorList>
    </citation>
    <scope>NUCLEOTIDE SEQUENCE [LARGE SCALE GENOMIC DNA]</scope>
    <source>
        <strain evidence="2">ATCC 25285 / DSM 2151 / CCUG 4856 / JCM 11019 / LMG 10263 / NCTC 9343 / Onslow / VPI 2553 / EN-2</strain>
        <plasmid evidence="1">pBF9343</plasmid>
    </source>
</reference>
<evidence type="ECO:0000313" key="1">
    <source>
        <dbReference type="EMBL" id="CAH05731.1"/>
    </source>
</evidence>
<evidence type="ECO:0000313" key="2">
    <source>
        <dbReference type="Proteomes" id="UP000006731"/>
    </source>
</evidence>
<accession>Q5CZF1</accession>
<dbReference type="HOGENOM" id="CLU_1955173_0_0_10"/>
<geneLocation type="plasmid" evidence="1 2">
    <name>pBF9343</name>
</geneLocation>
<sequence>MYNITLPVLGTRLKQIREHVGYSQAQLAEQLNCKQNAISNLELGKGGSLKLLFQVLNFYSNYVFIDLIFSEKFYLISNTEEDEAQKANYNSVIIEIIRQSEKNYENAMSNAKKELEANLQKAINLLQP</sequence>
<dbReference type="RefSeq" id="WP_011264143.1">
    <property type="nucleotide sequence ID" value="NC_006873.1"/>
</dbReference>